<comment type="caution">
    <text evidence="2">The sequence shown here is derived from an EMBL/GenBank/DDBJ whole genome shotgun (WGS) entry which is preliminary data.</text>
</comment>
<keyword evidence="1" id="KW-0732">Signal</keyword>
<evidence type="ECO:0000256" key="1">
    <source>
        <dbReference type="SAM" id="SignalP"/>
    </source>
</evidence>
<evidence type="ECO:0000313" key="3">
    <source>
        <dbReference type="Proteomes" id="UP000779900"/>
    </source>
</evidence>
<protein>
    <submittedName>
        <fullName evidence="2">Uncharacterized protein</fullName>
    </submittedName>
</protein>
<dbReference type="AlphaFoldDB" id="A0A937XDP3"/>
<reference evidence="2" key="1">
    <citation type="submission" date="2019-03" db="EMBL/GenBank/DDBJ databases">
        <title>Lake Tanganyika Metagenome-Assembled Genomes (MAGs).</title>
        <authorList>
            <person name="Tran P."/>
        </authorList>
    </citation>
    <scope>NUCLEOTIDE SEQUENCE</scope>
    <source>
        <strain evidence="2">K_DeepCast_150m_m2_040</strain>
    </source>
</reference>
<dbReference type="Proteomes" id="UP000779900">
    <property type="component" value="Unassembled WGS sequence"/>
</dbReference>
<dbReference type="PROSITE" id="PS51257">
    <property type="entry name" value="PROKAR_LIPOPROTEIN"/>
    <property type="match status" value="1"/>
</dbReference>
<dbReference type="EMBL" id="VGIR01000024">
    <property type="protein sequence ID" value="MBM3331277.1"/>
    <property type="molecule type" value="Genomic_DNA"/>
</dbReference>
<gene>
    <name evidence="2" type="ORF">FJY68_05405</name>
</gene>
<name>A0A937XDP3_UNCW3</name>
<organism evidence="2 3">
    <name type="scientific">candidate division WOR-3 bacterium</name>
    <dbReference type="NCBI Taxonomy" id="2052148"/>
    <lineage>
        <taxon>Bacteria</taxon>
        <taxon>Bacteria division WOR-3</taxon>
    </lineage>
</organism>
<sequence length="603" mass="60898">MSTTGRIRTAMVAVLVAAIIPVSSATASCCASSSSLIVHHPVSLSLFPPISTNGSQSGNVATNISLNILGGYVGELRGFELGALFNVEAYDARWIQLAGGVNVVGVGSSCAANEHCGDANVAAQGGNQLCGRGPATRLWGDFSGFQLALLGNFVMRDARGLQIGGVNVAKGEARCLQLGAVNFGGTWAACQFGGVNLSWGGAGLQLGLFDLARGDVGVAQLSGVNIAGGNVPIQLGGLNATGGSAGLQLGGVNAARGKTGLTLGGVNFGGGDNGVALGAANLVAGSSVLQLGGVNVAGGDASVQFGGVNATGGSSAAQIGGCNVARHDASFTLGGINIGGGENDIALGGVNFLRGSSKLQLGGINVLGNQAEAAKVSEFGCMTYGTQAGEWPDRSSGLQMGLFNLAGGALGVQVGAANIAGEVRGFQLGAFNFARENDVAIGPLNVILNGQLRAHVFASEAPLAGFELKTGGRSFYNVLGFGYHPTDPARVMIGYGIGGHFPRGCSRFFVDADLVGYRVDLMDEMMSFDGMSYLAKVRLTSGWEILPKLAITGGLAANVWLSDQGEDGSGIPFLSVIPMYKMTGSTNIAIWPGAAIGLEFRVI</sequence>
<feature type="chain" id="PRO_5036690707" evidence="1">
    <location>
        <begin position="28"/>
        <end position="603"/>
    </location>
</feature>
<accession>A0A937XDP3</accession>
<proteinExistence type="predicted"/>
<evidence type="ECO:0000313" key="2">
    <source>
        <dbReference type="EMBL" id="MBM3331277.1"/>
    </source>
</evidence>
<feature type="signal peptide" evidence="1">
    <location>
        <begin position="1"/>
        <end position="27"/>
    </location>
</feature>